<proteinExistence type="predicted"/>
<dbReference type="AlphaFoldDB" id="A0A2R8BI78"/>
<evidence type="ECO:0008006" key="4">
    <source>
        <dbReference type="Google" id="ProtNLM"/>
    </source>
</evidence>
<accession>A0A2R8BI78</accession>
<dbReference type="Pfam" id="PF16156">
    <property type="entry name" value="DUF4864"/>
    <property type="match status" value="1"/>
</dbReference>
<evidence type="ECO:0000313" key="3">
    <source>
        <dbReference type="Proteomes" id="UP000244880"/>
    </source>
</evidence>
<dbReference type="Proteomes" id="UP000244880">
    <property type="component" value="Unassembled WGS sequence"/>
</dbReference>
<dbReference type="InterPro" id="IPR032347">
    <property type="entry name" value="DUF4864"/>
</dbReference>
<dbReference type="EMBL" id="OMOR01000001">
    <property type="protein sequence ID" value="SPH22731.1"/>
    <property type="molecule type" value="Genomic_DNA"/>
</dbReference>
<feature type="chain" id="PRO_5015306332" description="DUF4864 domain-containing protein" evidence="1">
    <location>
        <begin position="21"/>
        <end position="133"/>
    </location>
</feature>
<protein>
    <recommendedName>
        <fullName evidence="4">DUF4864 domain-containing protein</fullName>
    </recommendedName>
</protein>
<feature type="signal peptide" evidence="1">
    <location>
        <begin position="1"/>
        <end position="20"/>
    </location>
</feature>
<name>A0A2R8BI78_9RHOB</name>
<gene>
    <name evidence="2" type="ORF">ASD8599_03477</name>
</gene>
<organism evidence="2 3">
    <name type="scientific">Ascidiaceihabitans donghaensis</name>
    <dbReference type="NCBI Taxonomy" id="1510460"/>
    <lineage>
        <taxon>Bacteria</taxon>
        <taxon>Pseudomonadati</taxon>
        <taxon>Pseudomonadota</taxon>
        <taxon>Alphaproteobacteria</taxon>
        <taxon>Rhodobacterales</taxon>
        <taxon>Paracoccaceae</taxon>
        <taxon>Ascidiaceihabitans</taxon>
    </lineage>
</organism>
<reference evidence="2 3" key="1">
    <citation type="submission" date="2018-03" db="EMBL/GenBank/DDBJ databases">
        <authorList>
            <person name="Keele B.F."/>
        </authorList>
    </citation>
    <scope>NUCLEOTIDE SEQUENCE [LARGE SCALE GENOMIC DNA]</scope>
    <source>
        <strain evidence="2 3">CECT 8599</strain>
    </source>
</reference>
<evidence type="ECO:0000313" key="2">
    <source>
        <dbReference type="EMBL" id="SPH22731.1"/>
    </source>
</evidence>
<dbReference type="RefSeq" id="WP_245926085.1">
    <property type="nucleotide sequence ID" value="NZ_OMOR01000001.1"/>
</dbReference>
<keyword evidence="1" id="KW-0732">Signal</keyword>
<sequence length="133" mass="14903">MLKTLKMTVIAAVMAGGAWAQDLGIQNTIRGQIEAFKVDDFDAAFAFASPNIQRIFGSVARFQKMVTTGYPMVWRPSDVRYLEQEEIAGDIWQKVLIKDQDGVTHVLGYRMLETEDGWKINGVQLLPQPDVNA</sequence>
<evidence type="ECO:0000256" key="1">
    <source>
        <dbReference type="SAM" id="SignalP"/>
    </source>
</evidence>
<keyword evidence="3" id="KW-1185">Reference proteome</keyword>